<dbReference type="Proteomes" id="UP001148662">
    <property type="component" value="Unassembled WGS sequence"/>
</dbReference>
<organism evidence="1 2">
    <name type="scientific">Phlebia brevispora</name>
    <dbReference type="NCBI Taxonomy" id="194682"/>
    <lineage>
        <taxon>Eukaryota</taxon>
        <taxon>Fungi</taxon>
        <taxon>Dikarya</taxon>
        <taxon>Basidiomycota</taxon>
        <taxon>Agaricomycotina</taxon>
        <taxon>Agaricomycetes</taxon>
        <taxon>Polyporales</taxon>
        <taxon>Meruliaceae</taxon>
        <taxon>Phlebia</taxon>
    </lineage>
</organism>
<proteinExistence type="predicted"/>
<evidence type="ECO:0000313" key="2">
    <source>
        <dbReference type="Proteomes" id="UP001148662"/>
    </source>
</evidence>
<protein>
    <submittedName>
        <fullName evidence="1">Uncharacterized protein</fullName>
    </submittedName>
</protein>
<accession>A0ACC1TCC7</accession>
<keyword evidence="2" id="KW-1185">Reference proteome</keyword>
<comment type="caution">
    <text evidence="1">The sequence shown here is derived from an EMBL/GenBank/DDBJ whole genome shotgun (WGS) entry which is preliminary data.</text>
</comment>
<dbReference type="EMBL" id="JANHOG010000124">
    <property type="protein sequence ID" value="KAJ3557892.1"/>
    <property type="molecule type" value="Genomic_DNA"/>
</dbReference>
<name>A0ACC1TCC7_9APHY</name>
<reference evidence="1" key="1">
    <citation type="submission" date="2022-07" db="EMBL/GenBank/DDBJ databases">
        <title>Genome Sequence of Phlebia brevispora.</title>
        <authorList>
            <person name="Buettner E."/>
        </authorList>
    </citation>
    <scope>NUCLEOTIDE SEQUENCE</scope>
    <source>
        <strain evidence="1">MPL23</strain>
    </source>
</reference>
<sequence>MFLYRSQAGRAVQHSSRMRRTLGRVHLQGQKSQRTFSHAMPKMQFTAVYPPPPKKTSLKEIETILASGSPASHDGTFGRQWHVGLKSVPLLLQAAEKKPELLSNCEALWIESPDKGDVGKYDIEKPEVFAKKCEALSRLLDITASHGRLQRFDWTWTPGVMDSGQPEISAKVWTSLAKNRRTLRSLNVTHTAHEYGEPYLASWGAFALEGFSALRNLDLGLERAHGWPASKLHQALKGLPGLTSLHLRCPYCCGLEDFALASHHPNLKSLTIHATTYPNQVSAGDLKTEDFLKRHPSIEFLDLMYLQDEKPLDGELKLDSEDLPNLRAIHVGSEQLEELDLTSRPIEAVSFDGFPEFETVSTLPTDRIKYVFMKLDEPADLQREAEDETWPLFLAKFPALTELRLYVPTAGWGKRADPMNERYLTYFLKLLSSTPSCASSLTALSFVDTLGKKSLKPAVLDNLPCDLTNLKYLGWDMDQNKWLYELHRSNGKVTGTPIQPLRPPTARNLFVDEAILDHFGERAREW</sequence>
<evidence type="ECO:0000313" key="1">
    <source>
        <dbReference type="EMBL" id="KAJ3557892.1"/>
    </source>
</evidence>
<gene>
    <name evidence="1" type="ORF">NM688_g1227</name>
</gene>